<evidence type="ECO:0000256" key="1">
    <source>
        <dbReference type="SAM" id="MobiDB-lite"/>
    </source>
</evidence>
<dbReference type="AlphaFoldDB" id="A0A7S4CY68"/>
<gene>
    <name evidence="2" type="ORF">EGYM00163_LOCUS21283</name>
</gene>
<feature type="compositionally biased region" description="Basic and acidic residues" evidence="1">
    <location>
        <begin position="109"/>
        <end position="121"/>
    </location>
</feature>
<feature type="region of interest" description="Disordered" evidence="1">
    <location>
        <begin position="1"/>
        <end position="34"/>
    </location>
</feature>
<protein>
    <submittedName>
        <fullName evidence="2">Uncharacterized protein</fullName>
    </submittedName>
</protein>
<sequence>MQTVQQLQAPHDPLPTPYARTTKDREKGGQTTIPCSDRAMLAPAHTQEVLGGAWALHQQRLQITSKPTEVYCSLMQNIVISRGQLFTDATQPLVPMTIGSCNLAFLDPKDHSEKNNDHTADKAMLAQKGGRGEG</sequence>
<organism evidence="2">
    <name type="scientific">Eutreptiella gymnastica</name>
    <dbReference type="NCBI Taxonomy" id="73025"/>
    <lineage>
        <taxon>Eukaryota</taxon>
        <taxon>Discoba</taxon>
        <taxon>Euglenozoa</taxon>
        <taxon>Euglenida</taxon>
        <taxon>Spirocuta</taxon>
        <taxon>Euglenophyceae</taxon>
        <taxon>Eutreptiales</taxon>
        <taxon>Eutreptiaceae</taxon>
        <taxon>Eutreptiella</taxon>
    </lineage>
</organism>
<feature type="region of interest" description="Disordered" evidence="1">
    <location>
        <begin position="109"/>
        <end position="134"/>
    </location>
</feature>
<dbReference type="EMBL" id="HBJA01060133">
    <property type="protein sequence ID" value="CAE0810149.1"/>
    <property type="molecule type" value="Transcribed_RNA"/>
</dbReference>
<proteinExistence type="predicted"/>
<accession>A0A7S4CY68</accession>
<name>A0A7S4CY68_9EUGL</name>
<evidence type="ECO:0000313" key="2">
    <source>
        <dbReference type="EMBL" id="CAE0810149.1"/>
    </source>
</evidence>
<reference evidence="2" key="1">
    <citation type="submission" date="2021-01" db="EMBL/GenBank/DDBJ databases">
        <authorList>
            <person name="Corre E."/>
            <person name="Pelletier E."/>
            <person name="Niang G."/>
            <person name="Scheremetjew M."/>
            <person name="Finn R."/>
            <person name="Kale V."/>
            <person name="Holt S."/>
            <person name="Cochrane G."/>
            <person name="Meng A."/>
            <person name="Brown T."/>
            <person name="Cohen L."/>
        </authorList>
    </citation>
    <scope>NUCLEOTIDE SEQUENCE</scope>
    <source>
        <strain evidence="2">CCMP1594</strain>
    </source>
</reference>